<accession>A0A1F5GAE7</accession>
<keyword evidence="1" id="KW-0472">Membrane</keyword>
<dbReference type="AlphaFoldDB" id="A0A1F5GAE7"/>
<dbReference type="EMBL" id="MFAY01000026">
    <property type="protein sequence ID" value="OGD88826.1"/>
    <property type="molecule type" value="Genomic_DNA"/>
</dbReference>
<gene>
    <name evidence="2" type="ORF">A2693_02185</name>
</gene>
<comment type="caution">
    <text evidence="2">The sequence shown here is derived from an EMBL/GenBank/DDBJ whole genome shotgun (WGS) entry which is preliminary data.</text>
</comment>
<keyword evidence="1" id="KW-0812">Transmembrane</keyword>
<feature type="transmembrane region" description="Helical" evidence="1">
    <location>
        <begin position="15"/>
        <end position="35"/>
    </location>
</feature>
<evidence type="ECO:0000313" key="2">
    <source>
        <dbReference type="EMBL" id="OGD88826.1"/>
    </source>
</evidence>
<organism evidence="2 3">
    <name type="scientific">Candidatus Curtissbacteria bacterium RIFCSPHIGHO2_01_FULL_40_12</name>
    <dbReference type="NCBI Taxonomy" id="1797710"/>
    <lineage>
        <taxon>Bacteria</taxon>
        <taxon>Candidatus Curtissiibacteriota</taxon>
    </lineage>
</organism>
<sequence length="140" mass="15818">MENLNHPVFKIYNSVLQLSILVFTLALVYFSFVYYPRIINQYKSGRIPAAQSVIAPVVAKAEKFPITTAAYRVVHEQVSDTYFVYVNGESLDKFVVNKNGADLTLKSVLSLESICNLDVRYSSTAKLEVPQKYLVIDNCQ</sequence>
<reference evidence="2 3" key="1">
    <citation type="journal article" date="2016" name="Nat. Commun.">
        <title>Thousands of microbial genomes shed light on interconnected biogeochemical processes in an aquifer system.</title>
        <authorList>
            <person name="Anantharaman K."/>
            <person name="Brown C.T."/>
            <person name="Hug L.A."/>
            <person name="Sharon I."/>
            <person name="Castelle C.J."/>
            <person name="Probst A.J."/>
            <person name="Thomas B.C."/>
            <person name="Singh A."/>
            <person name="Wilkins M.J."/>
            <person name="Karaoz U."/>
            <person name="Brodie E.L."/>
            <person name="Williams K.H."/>
            <person name="Hubbard S.S."/>
            <person name="Banfield J.F."/>
        </authorList>
    </citation>
    <scope>NUCLEOTIDE SEQUENCE [LARGE SCALE GENOMIC DNA]</scope>
</reference>
<name>A0A1F5GAE7_9BACT</name>
<dbReference type="Proteomes" id="UP000178577">
    <property type="component" value="Unassembled WGS sequence"/>
</dbReference>
<evidence type="ECO:0000256" key="1">
    <source>
        <dbReference type="SAM" id="Phobius"/>
    </source>
</evidence>
<proteinExistence type="predicted"/>
<evidence type="ECO:0000313" key="3">
    <source>
        <dbReference type="Proteomes" id="UP000178577"/>
    </source>
</evidence>
<protein>
    <submittedName>
        <fullName evidence="2">Uncharacterized protein</fullName>
    </submittedName>
</protein>
<keyword evidence="1" id="KW-1133">Transmembrane helix</keyword>